<accession>A0A2S5TFU4</accession>
<dbReference type="InterPro" id="IPR003781">
    <property type="entry name" value="CoA-bd"/>
</dbReference>
<evidence type="ECO:0000313" key="3">
    <source>
        <dbReference type="Proteomes" id="UP000238220"/>
    </source>
</evidence>
<dbReference type="AlphaFoldDB" id="A0A2S5TFU4"/>
<proteinExistence type="predicted"/>
<name>A0A2S5TFU4_9GAMM</name>
<reference evidence="2 3" key="1">
    <citation type="submission" date="2018-02" db="EMBL/GenBank/DDBJ databases">
        <title>Genome sequencing of Solimonas sp. HR-BB.</title>
        <authorList>
            <person name="Lee Y."/>
            <person name="Jeon C.O."/>
        </authorList>
    </citation>
    <scope>NUCLEOTIDE SEQUENCE [LARGE SCALE GENOMIC DNA]</scope>
    <source>
        <strain evidence="2 3">HR-BB</strain>
    </source>
</reference>
<dbReference type="Proteomes" id="UP000238220">
    <property type="component" value="Unassembled WGS sequence"/>
</dbReference>
<evidence type="ECO:0000313" key="2">
    <source>
        <dbReference type="EMBL" id="PPE73866.1"/>
    </source>
</evidence>
<dbReference type="SUPFAM" id="SSF51735">
    <property type="entry name" value="NAD(P)-binding Rossmann-fold domains"/>
    <property type="match status" value="1"/>
</dbReference>
<dbReference type="EMBL" id="PSNW01000005">
    <property type="protein sequence ID" value="PPE73866.1"/>
    <property type="molecule type" value="Genomic_DNA"/>
</dbReference>
<dbReference type="PANTHER" id="PTHR33303:SF2">
    <property type="entry name" value="COA-BINDING DOMAIN-CONTAINING PROTEIN"/>
    <property type="match status" value="1"/>
</dbReference>
<evidence type="ECO:0000259" key="1">
    <source>
        <dbReference type="SMART" id="SM00881"/>
    </source>
</evidence>
<dbReference type="PANTHER" id="PTHR33303">
    <property type="entry name" value="CYTOPLASMIC PROTEIN-RELATED"/>
    <property type="match status" value="1"/>
</dbReference>
<dbReference type="OrthoDB" id="9804695at2"/>
<sequence length="147" mass="16742">MNWQDHLLTTPAQIEALLGRLRRVAVLGMRSERLADRPAHYVPAALKDMGLKIVPVDLHEPALQTILGEPVYRRLADIPGDIDLVDVFRRPVDIPGHLDDILAKRPAAVWLQTGIRHDAVAERLAREGIDVVQDHCLMVEYRRWRAR</sequence>
<dbReference type="Pfam" id="PF13380">
    <property type="entry name" value="CoA_binding_2"/>
    <property type="match status" value="1"/>
</dbReference>
<keyword evidence="3" id="KW-1185">Reference proteome</keyword>
<dbReference type="InterPro" id="IPR036291">
    <property type="entry name" value="NAD(P)-bd_dom_sf"/>
</dbReference>
<dbReference type="RefSeq" id="WP_104230381.1">
    <property type="nucleotide sequence ID" value="NZ_PSNW01000005.1"/>
</dbReference>
<dbReference type="Gene3D" id="3.40.50.720">
    <property type="entry name" value="NAD(P)-binding Rossmann-like Domain"/>
    <property type="match status" value="1"/>
</dbReference>
<gene>
    <name evidence="2" type="ORF">C3942_10725</name>
</gene>
<dbReference type="SMART" id="SM00881">
    <property type="entry name" value="CoA_binding"/>
    <property type="match status" value="1"/>
</dbReference>
<organism evidence="2 3">
    <name type="scientific">Solimonas fluminis</name>
    <dbReference type="NCBI Taxonomy" id="2086571"/>
    <lineage>
        <taxon>Bacteria</taxon>
        <taxon>Pseudomonadati</taxon>
        <taxon>Pseudomonadota</taxon>
        <taxon>Gammaproteobacteria</taxon>
        <taxon>Nevskiales</taxon>
        <taxon>Nevskiaceae</taxon>
        <taxon>Solimonas</taxon>
    </lineage>
</organism>
<protein>
    <submittedName>
        <fullName evidence="2">CoA-binding protein</fullName>
    </submittedName>
</protein>
<feature type="domain" description="CoA-binding" evidence="1">
    <location>
        <begin position="17"/>
        <end position="115"/>
    </location>
</feature>
<comment type="caution">
    <text evidence="2">The sequence shown here is derived from an EMBL/GenBank/DDBJ whole genome shotgun (WGS) entry which is preliminary data.</text>
</comment>